<feature type="transmembrane region" description="Helical" evidence="1">
    <location>
        <begin position="12"/>
        <end position="36"/>
    </location>
</feature>
<keyword evidence="1" id="KW-1133">Transmembrane helix</keyword>
<name>A0A837D4L6_9PSEU</name>
<keyword evidence="1" id="KW-0812">Transmembrane</keyword>
<protein>
    <submittedName>
        <fullName evidence="2">Uncharacterized protein</fullName>
    </submittedName>
</protein>
<reference evidence="2 3" key="1">
    <citation type="submission" date="2014-10" db="EMBL/GenBank/DDBJ databases">
        <title>Genome sequence of Micropolyspora internatus JCM3315.</title>
        <authorList>
            <person name="Shin S.-K."/>
            <person name="Yi H."/>
        </authorList>
    </citation>
    <scope>NUCLEOTIDE SEQUENCE [LARGE SCALE GENOMIC DNA]</scope>
    <source>
        <strain evidence="2 3">JCM 3315</strain>
    </source>
</reference>
<feature type="transmembrane region" description="Helical" evidence="1">
    <location>
        <begin position="48"/>
        <end position="69"/>
    </location>
</feature>
<dbReference type="OrthoDB" id="5196985at2"/>
<sequence length="91" mass="10034">MTNSSETRAQAFDIRLVIAFLLGAYGIVLTVMGIGFTTDEDIAKAAGININLWAGIGMLVFSAAFVLWAKLRPINVPQEEVERLQQQKKDH</sequence>
<evidence type="ECO:0000313" key="3">
    <source>
        <dbReference type="Proteomes" id="UP000030848"/>
    </source>
</evidence>
<dbReference type="EMBL" id="JRZE01000006">
    <property type="protein sequence ID" value="KHF42607.1"/>
    <property type="molecule type" value="Genomic_DNA"/>
</dbReference>
<accession>A0A837D4L6</accession>
<keyword evidence="1" id="KW-0472">Membrane</keyword>
<comment type="caution">
    <text evidence="2">The sequence shown here is derived from an EMBL/GenBank/DDBJ whole genome shotgun (WGS) entry which is preliminary data.</text>
</comment>
<dbReference type="Proteomes" id="UP000030848">
    <property type="component" value="Unassembled WGS sequence"/>
</dbReference>
<evidence type="ECO:0000256" key="1">
    <source>
        <dbReference type="SAM" id="Phobius"/>
    </source>
</evidence>
<evidence type="ECO:0000313" key="2">
    <source>
        <dbReference type="EMBL" id="KHF42607.1"/>
    </source>
</evidence>
<dbReference type="AlphaFoldDB" id="A0A837D4L6"/>
<proteinExistence type="predicted"/>
<dbReference type="RefSeq" id="WP_037311595.1">
    <property type="nucleotide sequence ID" value="NZ_FOWS01000001.1"/>
</dbReference>
<gene>
    <name evidence="2" type="ORF">MINT15_28090</name>
</gene>
<organism evidence="2 3">
    <name type="scientific">Saccharomonospora viridis</name>
    <dbReference type="NCBI Taxonomy" id="1852"/>
    <lineage>
        <taxon>Bacteria</taxon>
        <taxon>Bacillati</taxon>
        <taxon>Actinomycetota</taxon>
        <taxon>Actinomycetes</taxon>
        <taxon>Pseudonocardiales</taxon>
        <taxon>Pseudonocardiaceae</taxon>
        <taxon>Saccharomonospora</taxon>
    </lineage>
</organism>